<feature type="region of interest" description="Disordered" evidence="1">
    <location>
        <begin position="82"/>
        <end position="101"/>
    </location>
</feature>
<name>A0A917GX25_9GAMM</name>
<organism evidence="2 3">
    <name type="scientific">Pseudohongiella nitratireducens</name>
    <dbReference type="NCBI Taxonomy" id="1768907"/>
    <lineage>
        <taxon>Bacteria</taxon>
        <taxon>Pseudomonadati</taxon>
        <taxon>Pseudomonadota</taxon>
        <taxon>Gammaproteobacteria</taxon>
        <taxon>Pseudomonadales</taxon>
        <taxon>Pseudohongiellaceae</taxon>
        <taxon>Pseudohongiella</taxon>
    </lineage>
</organism>
<feature type="compositionally biased region" description="Acidic residues" evidence="1">
    <location>
        <begin position="203"/>
        <end position="216"/>
    </location>
</feature>
<dbReference type="Proteomes" id="UP000627715">
    <property type="component" value="Unassembled WGS sequence"/>
</dbReference>
<evidence type="ECO:0000256" key="1">
    <source>
        <dbReference type="SAM" id="MobiDB-lite"/>
    </source>
</evidence>
<reference evidence="2" key="1">
    <citation type="journal article" date="2014" name="Int. J. Syst. Evol. Microbiol.">
        <title>Complete genome sequence of Corynebacterium casei LMG S-19264T (=DSM 44701T), isolated from a smear-ripened cheese.</title>
        <authorList>
            <consortium name="US DOE Joint Genome Institute (JGI-PGF)"/>
            <person name="Walter F."/>
            <person name="Albersmeier A."/>
            <person name="Kalinowski J."/>
            <person name="Ruckert C."/>
        </authorList>
    </citation>
    <scope>NUCLEOTIDE SEQUENCE</scope>
    <source>
        <strain evidence="2">CGMCC 1.15425</strain>
    </source>
</reference>
<accession>A0A917GX25</accession>
<dbReference type="EMBL" id="BMIY01000006">
    <property type="protein sequence ID" value="GGG59499.1"/>
    <property type="molecule type" value="Genomic_DNA"/>
</dbReference>
<sequence length="284" mass="30362">MLRLTGNKFAGNNSAMEHTVPGLISHSGKSGIQITNQRGQCLAAILMAAVFMMSDAVAQNPFAAATSTNNALPDRLSLFEPLEDTDAGSSSGTSTPTAPTVGFSGPRFTLVGVSQFGSRRQARLRDQSGEELAVELADQAVGIPGYPGFRLESDESRSLLLHLPSSENCIASEDRGVDCVGAQLARLELTTLAPLAPAPVPASDEENADNDGEGDDEGRRRRGRDNPFAAALRAARERGENVDPAVMRAEAQRFQPRRINPEDVPEGARLIRTPFGDRIVREEP</sequence>
<keyword evidence="3" id="KW-1185">Reference proteome</keyword>
<comment type="caution">
    <text evidence="2">The sequence shown here is derived from an EMBL/GenBank/DDBJ whole genome shotgun (WGS) entry which is preliminary data.</text>
</comment>
<evidence type="ECO:0000313" key="3">
    <source>
        <dbReference type="Proteomes" id="UP000627715"/>
    </source>
</evidence>
<protein>
    <submittedName>
        <fullName evidence="2">Uncharacterized protein</fullName>
    </submittedName>
</protein>
<dbReference type="AlphaFoldDB" id="A0A917GX25"/>
<feature type="region of interest" description="Disordered" evidence="1">
    <location>
        <begin position="197"/>
        <end position="284"/>
    </location>
</feature>
<feature type="compositionally biased region" description="Low complexity" evidence="1">
    <location>
        <begin position="87"/>
        <end position="100"/>
    </location>
</feature>
<proteinExistence type="predicted"/>
<gene>
    <name evidence="2" type="ORF">GCM10011403_16050</name>
</gene>
<evidence type="ECO:0000313" key="2">
    <source>
        <dbReference type="EMBL" id="GGG59499.1"/>
    </source>
</evidence>
<reference evidence="2" key="2">
    <citation type="submission" date="2020-09" db="EMBL/GenBank/DDBJ databases">
        <authorList>
            <person name="Sun Q."/>
            <person name="Zhou Y."/>
        </authorList>
    </citation>
    <scope>NUCLEOTIDE SEQUENCE</scope>
    <source>
        <strain evidence="2">CGMCC 1.15425</strain>
    </source>
</reference>